<dbReference type="OrthoDB" id="417271at2"/>
<evidence type="ECO:0000313" key="1">
    <source>
        <dbReference type="EMBL" id="QDU29336.1"/>
    </source>
</evidence>
<proteinExistence type="predicted"/>
<dbReference type="SUPFAM" id="SSF56634">
    <property type="entry name" value="Heme-dependent catalase-like"/>
    <property type="match status" value="1"/>
</dbReference>
<dbReference type="PANTHER" id="PTHR36195">
    <property type="entry name" value="DOMAIN PROTEIN, PUTATIVE (AFU_ORTHOLOGUE AFUA_5G01990)-RELATED-RELATED"/>
    <property type="match status" value="1"/>
</dbReference>
<sequence length="362" mass="40189">MSHEIEHRPLVWTEAVESVPADEAADIQQVLAAMRKVLEHGYQQSGQLRRDVHVKSHGCALGTLQVLPNLPAELAQGIFSREQTFEAVVRFSNAASQPQPDYVPDGRGLALKVLGVNGESLLPEGNNLATGGTATQDFVMVNHPVFIARNVKDFLRIEQTLADTADNKLETLKGALTGGDWNPLNWHWREALTAAQIVGKLPAHPASLTYFSMAPIRYGDYIAKYRARSAGEVAGTILALMNQLGQQADAFRVMLKETLRSQHILFEFQVQLCTSAERMPIEDATIEWPESESPYRTVALLLLPRQEIATAEQRVTCDQLSFNVWHAIRAHQPLGGINRLRREAYPLSAAWRKGEMKSPNAD</sequence>
<dbReference type="AlphaFoldDB" id="A0A517YGI1"/>
<protein>
    <submittedName>
        <fullName evidence="1">Catalase</fullName>
    </submittedName>
</protein>
<dbReference type="Proteomes" id="UP000315017">
    <property type="component" value="Chromosome"/>
</dbReference>
<reference evidence="1 2" key="1">
    <citation type="submission" date="2019-02" db="EMBL/GenBank/DDBJ databases">
        <title>Deep-cultivation of Planctomycetes and their phenomic and genomic characterization uncovers novel biology.</title>
        <authorList>
            <person name="Wiegand S."/>
            <person name="Jogler M."/>
            <person name="Boedeker C."/>
            <person name="Pinto D."/>
            <person name="Vollmers J."/>
            <person name="Rivas-Marin E."/>
            <person name="Kohn T."/>
            <person name="Peeters S.H."/>
            <person name="Heuer A."/>
            <person name="Rast P."/>
            <person name="Oberbeckmann S."/>
            <person name="Bunk B."/>
            <person name="Jeske O."/>
            <person name="Meyerdierks A."/>
            <person name="Storesund J.E."/>
            <person name="Kallscheuer N."/>
            <person name="Luecker S."/>
            <person name="Lage O.M."/>
            <person name="Pohl T."/>
            <person name="Merkel B.J."/>
            <person name="Hornburger P."/>
            <person name="Mueller R.-W."/>
            <person name="Bruemmer F."/>
            <person name="Labrenz M."/>
            <person name="Spormann A.M."/>
            <person name="Op den Camp H."/>
            <person name="Overmann J."/>
            <person name="Amann R."/>
            <person name="Jetten M.S.M."/>
            <person name="Mascher T."/>
            <person name="Medema M.H."/>
            <person name="Devos D.P."/>
            <person name="Kaster A.-K."/>
            <person name="Ovreas L."/>
            <person name="Rohde M."/>
            <person name="Galperin M.Y."/>
            <person name="Jogler C."/>
        </authorList>
    </citation>
    <scope>NUCLEOTIDE SEQUENCE [LARGE SCALE GENOMIC DNA]</scope>
    <source>
        <strain evidence="1 2">ETA_A8</strain>
    </source>
</reference>
<dbReference type="RefSeq" id="WP_145092999.1">
    <property type="nucleotide sequence ID" value="NZ_CP036274.1"/>
</dbReference>
<organism evidence="1 2">
    <name type="scientific">Anatilimnocola aggregata</name>
    <dbReference type="NCBI Taxonomy" id="2528021"/>
    <lineage>
        <taxon>Bacteria</taxon>
        <taxon>Pseudomonadati</taxon>
        <taxon>Planctomycetota</taxon>
        <taxon>Planctomycetia</taxon>
        <taxon>Pirellulales</taxon>
        <taxon>Pirellulaceae</taxon>
        <taxon>Anatilimnocola</taxon>
    </lineage>
</organism>
<dbReference type="PANTHER" id="PTHR36195:SF4">
    <property type="entry name" value="DOMAIN PROTEIN, PUTATIVE (AFU_ORTHOLOGUE AFUA_5G01990)-RELATED"/>
    <property type="match status" value="1"/>
</dbReference>
<dbReference type="KEGG" id="aagg:ETAA8_44450"/>
<dbReference type="CDD" id="cd08152">
    <property type="entry name" value="y4iL_like"/>
    <property type="match status" value="1"/>
</dbReference>
<name>A0A517YGI1_9BACT</name>
<accession>A0A517YGI1</accession>
<dbReference type="InterPro" id="IPR020835">
    <property type="entry name" value="Catalase_sf"/>
</dbReference>
<gene>
    <name evidence="1" type="ORF">ETAA8_44450</name>
</gene>
<evidence type="ECO:0000313" key="2">
    <source>
        <dbReference type="Proteomes" id="UP000315017"/>
    </source>
</evidence>
<dbReference type="EMBL" id="CP036274">
    <property type="protein sequence ID" value="QDU29336.1"/>
    <property type="molecule type" value="Genomic_DNA"/>
</dbReference>
<keyword evidence="2" id="KW-1185">Reference proteome</keyword>
<dbReference type="GO" id="GO:0020037">
    <property type="term" value="F:heme binding"/>
    <property type="evidence" value="ECO:0007669"/>
    <property type="project" value="InterPro"/>
</dbReference>
<dbReference type="Gene3D" id="2.40.180.10">
    <property type="entry name" value="Catalase core domain"/>
    <property type="match status" value="1"/>
</dbReference>